<feature type="transmembrane region" description="Helical" evidence="1">
    <location>
        <begin position="266"/>
        <end position="284"/>
    </location>
</feature>
<name>A0A327WSI4_9GAMM</name>
<evidence type="ECO:0000313" key="3">
    <source>
        <dbReference type="EMBL" id="RUO19740.1"/>
    </source>
</evidence>
<dbReference type="EMBL" id="QLMD01000014">
    <property type="protein sequence ID" value="RAJ94643.1"/>
    <property type="molecule type" value="Genomic_DNA"/>
</dbReference>
<dbReference type="Proteomes" id="UP000287865">
    <property type="component" value="Unassembled WGS sequence"/>
</dbReference>
<comment type="caution">
    <text evidence="2">The sequence shown here is derived from an EMBL/GenBank/DDBJ whole genome shotgun (WGS) entry which is preliminary data.</text>
</comment>
<reference evidence="2 4" key="2">
    <citation type="submission" date="2018-06" db="EMBL/GenBank/DDBJ databases">
        <title>Genomic Encyclopedia of Type Strains, Phase III (KMG-III): the genomes of soil and plant-associated and newly described type strains.</title>
        <authorList>
            <person name="Whitman W."/>
        </authorList>
    </citation>
    <scope>NUCLEOTIDE SEQUENCE [LARGE SCALE GENOMIC DNA]</scope>
    <source>
        <strain evidence="2 4">CGMCC 1.15366</strain>
    </source>
</reference>
<dbReference type="Proteomes" id="UP000249203">
    <property type="component" value="Unassembled WGS sequence"/>
</dbReference>
<dbReference type="EMBL" id="PIPK01000015">
    <property type="protein sequence ID" value="RUO19740.1"/>
    <property type="molecule type" value="Genomic_DNA"/>
</dbReference>
<evidence type="ECO:0000313" key="5">
    <source>
        <dbReference type="Proteomes" id="UP000287865"/>
    </source>
</evidence>
<keyword evidence="1" id="KW-1133">Transmembrane helix</keyword>
<evidence type="ECO:0000256" key="1">
    <source>
        <dbReference type="SAM" id="Phobius"/>
    </source>
</evidence>
<protein>
    <submittedName>
        <fullName evidence="2">Uncharacterized protein</fullName>
    </submittedName>
</protein>
<dbReference type="OrthoDB" id="6209688at2"/>
<gene>
    <name evidence="2" type="ORF">B0I24_11447</name>
    <name evidence="3" type="ORF">CWE07_12780</name>
</gene>
<keyword evidence="1" id="KW-0812">Transmembrane</keyword>
<evidence type="ECO:0000313" key="4">
    <source>
        <dbReference type="Proteomes" id="UP000249203"/>
    </source>
</evidence>
<sequence length="450" mass="52656">MIRLERKDEQTLKLTRELGEAAEHRLDLYLFIPGELNVDAQIIPEQEFYLQGIFVNRTYSSRAQLAPLVQSRLISRSATQSDRPDPKYRLSLSLYAYQYVIAIEAAGRNLLSTGEVSREEIGELLELTSTILKRLRRNVPKDSGLSRYHVNIDNYLSWQTEQQLLMLAARLPFADDQQDLRDILVKVAKREHQYRDEQKYNSSVVNDDSTRMSNKMRLLRRLIEYPITFKRKTQELGVGEQRWLKATVAAVVMTLVSFLLFESRLILGDITAMFLLVAALLYGAREFFRDDIRQKIWLWLRKGRPKWKHTYVDVNSEQTIGRSLEWLDYMPYEELPEEIRKARKGSAPQRGETVLHYRNDSKMLPTRFLSGYVETRESIVLDLDLIMRVMNPSSHSVYRVSDNEVVEENVEKRYVLNLVVRDVEGDGRVILQRFRIVVNHARIIDVELSE</sequence>
<keyword evidence="1" id="KW-0472">Membrane</keyword>
<keyword evidence="5" id="KW-1185">Reference proteome</keyword>
<proteinExistence type="predicted"/>
<accession>A0A327WSI4</accession>
<dbReference type="AlphaFoldDB" id="A0A327WSI4"/>
<organism evidence="2 4">
    <name type="scientific">Aliidiomarina maris</name>
    <dbReference type="NCBI Taxonomy" id="531312"/>
    <lineage>
        <taxon>Bacteria</taxon>
        <taxon>Pseudomonadati</taxon>
        <taxon>Pseudomonadota</taxon>
        <taxon>Gammaproteobacteria</taxon>
        <taxon>Alteromonadales</taxon>
        <taxon>Idiomarinaceae</taxon>
        <taxon>Aliidiomarina</taxon>
    </lineage>
</organism>
<reference evidence="3 5" key="1">
    <citation type="journal article" date="2018" name="Front. Microbiol.">
        <title>Genome-Based Analysis Reveals the Taxonomy and Diversity of the Family Idiomarinaceae.</title>
        <authorList>
            <person name="Liu Y."/>
            <person name="Lai Q."/>
            <person name="Shao Z."/>
        </authorList>
    </citation>
    <scope>NUCLEOTIDE SEQUENCE [LARGE SCALE GENOMIC DNA]</scope>
    <source>
        <strain evidence="3 5">CF12-14</strain>
    </source>
</reference>
<dbReference type="RefSeq" id="WP_111570211.1">
    <property type="nucleotide sequence ID" value="NZ_PIPK01000015.1"/>
</dbReference>
<evidence type="ECO:0000313" key="2">
    <source>
        <dbReference type="EMBL" id="RAJ94643.1"/>
    </source>
</evidence>